<comment type="subcellular location">
    <subcellularLocation>
        <location evidence="1">Vacuole</location>
    </subcellularLocation>
</comment>
<accession>A0A8X8YZI7</accession>
<dbReference type="InterPro" id="IPR018119">
    <property type="entry name" value="Strictosidine_synth_cons-reg"/>
</dbReference>
<reference evidence="7" key="1">
    <citation type="submission" date="2018-01" db="EMBL/GenBank/DDBJ databases">
        <authorList>
            <person name="Mao J.F."/>
        </authorList>
    </citation>
    <scope>NUCLEOTIDE SEQUENCE</scope>
    <source>
        <strain evidence="7">Huo1</strain>
        <tissue evidence="7">Leaf</tissue>
    </source>
</reference>
<dbReference type="EMBL" id="PNBA02000022">
    <property type="protein sequence ID" value="KAG6385843.1"/>
    <property type="molecule type" value="Genomic_DNA"/>
</dbReference>
<dbReference type="PANTHER" id="PTHR10426:SF88">
    <property type="entry name" value="ADIPOCYTE PLASMA MEMBRANE-ASSOCIATED PROTEIN HEMOMUCIN-RELATED"/>
    <property type="match status" value="1"/>
</dbReference>
<dbReference type="AlphaFoldDB" id="A0A8X8YZI7"/>
<dbReference type="Gene3D" id="2.120.10.30">
    <property type="entry name" value="TolB, C-terminal domain"/>
    <property type="match status" value="1"/>
</dbReference>
<dbReference type="Proteomes" id="UP000298416">
    <property type="component" value="Unassembled WGS sequence"/>
</dbReference>
<evidence type="ECO:0000256" key="4">
    <source>
        <dbReference type="ARBA" id="ARBA00022554"/>
    </source>
</evidence>
<keyword evidence="5" id="KW-0325">Glycoprotein</keyword>
<evidence type="ECO:0000256" key="1">
    <source>
        <dbReference type="ARBA" id="ARBA00004116"/>
    </source>
</evidence>
<evidence type="ECO:0000256" key="2">
    <source>
        <dbReference type="ARBA" id="ARBA00009191"/>
    </source>
</evidence>
<feature type="domain" description="Strictosidine synthase conserved region" evidence="6">
    <location>
        <begin position="31"/>
        <end position="107"/>
    </location>
</feature>
<gene>
    <name evidence="7" type="ORF">SASPL_154724</name>
</gene>
<reference evidence="7" key="2">
    <citation type="submission" date="2020-08" db="EMBL/GenBank/DDBJ databases">
        <title>Plant Genome Project.</title>
        <authorList>
            <person name="Zhang R.-G."/>
        </authorList>
    </citation>
    <scope>NUCLEOTIDE SEQUENCE</scope>
    <source>
        <strain evidence="7">Huo1</strain>
        <tissue evidence="7">Leaf</tissue>
    </source>
</reference>
<dbReference type="SUPFAM" id="SSF63829">
    <property type="entry name" value="Calcium-dependent phosphotriesterase"/>
    <property type="match status" value="1"/>
</dbReference>
<sequence>MTYYGLLNISKDGAIQVLTDEAEGLKFKLTDAVDIGANDKLYFTDASYKYGVDQAFLELMVGRPHGRFLSYDPSTKKTSVLLKDLYSANGVTLSADHTFVIVCETVM</sequence>
<dbReference type="GO" id="GO:0012505">
    <property type="term" value="C:endomembrane system"/>
    <property type="evidence" value="ECO:0007669"/>
    <property type="project" value="TreeGrafter"/>
</dbReference>
<organism evidence="7">
    <name type="scientific">Salvia splendens</name>
    <name type="common">Scarlet sage</name>
    <dbReference type="NCBI Taxonomy" id="180675"/>
    <lineage>
        <taxon>Eukaryota</taxon>
        <taxon>Viridiplantae</taxon>
        <taxon>Streptophyta</taxon>
        <taxon>Embryophyta</taxon>
        <taxon>Tracheophyta</taxon>
        <taxon>Spermatophyta</taxon>
        <taxon>Magnoliopsida</taxon>
        <taxon>eudicotyledons</taxon>
        <taxon>Gunneridae</taxon>
        <taxon>Pentapetalae</taxon>
        <taxon>asterids</taxon>
        <taxon>lamiids</taxon>
        <taxon>Lamiales</taxon>
        <taxon>Lamiaceae</taxon>
        <taxon>Nepetoideae</taxon>
        <taxon>Mentheae</taxon>
        <taxon>Salviinae</taxon>
        <taxon>Salvia</taxon>
        <taxon>Salvia subgen. Calosphace</taxon>
        <taxon>core Calosphace</taxon>
    </lineage>
</organism>
<dbReference type="Pfam" id="PF03088">
    <property type="entry name" value="Str_synth"/>
    <property type="match status" value="1"/>
</dbReference>
<dbReference type="InterPro" id="IPR011042">
    <property type="entry name" value="6-blade_b-propeller_TolB-like"/>
</dbReference>
<name>A0A8X8YZI7_SALSN</name>
<evidence type="ECO:0000256" key="5">
    <source>
        <dbReference type="ARBA" id="ARBA00023180"/>
    </source>
</evidence>
<dbReference type="GO" id="GO:0016787">
    <property type="term" value="F:hydrolase activity"/>
    <property type="evidence" value="ECO:0007669"/>
    <property type="project" value="TreeGrafter"/>
</dbReference>
<evidence type="ECO:0000256" key="3">
    <source>
        <dbReference type="ARBA" id="ARBA00022553"/>
    </source>
</evidence>
<protein>
    <recommendedName>
        <fullName evidence="6">Strictosidine synthase conserved region domain-containing protein</fullName>
    </recommendedName>
</protein>
<comment type="caution">
    <text evidence="7">The sequence shown here is derived from an EMBL/GenBank/DDBJ whole genome shotgun (WGS) entry which is preliminary data.</text>
</comment>
<evidence type="ECO:0000313" key="8">
    <source>
        <dbReference type="Proteomes" id="UP000298416"/>
    </source>
</evidence>
<keyword evidence="3" id="KW-0597">Phosphoprotein</keyword>
<comment type="similarity">
    <text evidence="2">Belongs to the strictosidine synthase family.</text>
</comment>
<evidence type="ECO:0000313" key="7">
    <source>
        <dbReference type="EMBL" id="KAG6385843.1"/>
    </source>
</evidence>
<proteinExistence type="inferred from homology"/>
<dbReference type="PANTHER" id="PTHR10426">
    <property type="entry name" value="STRICTOSIDINE SYNTHASE-RELATED"/>
    <property type="match status" value="1"/>
</dbReference>
<keyword evidence="4" id="KW-0926">Vacuole</keyword>
<keyword evidence="8" id="KW-1185">Reference proteome</keyword>
<dbReference type="GO" id="GO:0005773">
    <property type="term" value="C:vacuole"/>
    <property type="evidence" value="ECO:0007669"/>
    <property type="project" value="UniProtKB-SubCell"/>
</dbReference>
<evidence type="ECO:0000259" key="6">
    <source>
        <dbReference type="Pfam" id="PF03088"/>
    </source>
</evidence>